<proteinExistence type="inferred from homology"/>
<keyword evidence="3" id="KW-0813">Transport</keyword>
<evidence type="ECO:0000313" key="10">
    <source>
        <dbReference type="Proteomes" id="UP000316882"/>
    </source>
</evidence>
<keyword evidence="10" id="KW-1185">Reference proteome</keyword>
<feature type="transmembrane region" description="Helical" evidence="8">
    <location>
        <begin position="112"/>
        <end position="128"/>
    </location>
</feature>
<feature type="transmembrane region" description="Helical" evidence="8">
    <location>
        <begin position="5"/>
        <end position="26"/>
    </location>
</feature>
<evidence type="ECO:0000256" key="2">
    <source>
        <dbReference type="ARBA" id="ARBA00007998"/>
    </source>
</evidence>
<dbReference type="EMBL" id="BJMH01000004">
    <property type="protein sequence ID" value="GEB31450.1"/>
    <property type="molecule type" value="Genomic_DNA"/>
</dbReference>
<keyword evidence="6 8" id="KW-1133">Transmembrane helix</keyword>
<comment type="similarity">
    <text evidence="2">Belongs to the amino acid-polyamine-organocation (APC) superfamily. Spore germination protein (SGP) (TC 2.A.3.9) family.</text>
</comment>
<dbReference type="AlphaFoldDB" id="A0A4Y3PAB3"/>
<dbReference type="PANTHER" id="PTHR34975:SF2">
    <property type="entry name" value="SPORE GERMINATION PROTEIN A2"/>
    <property type="match status" value="1"/>
</dbReference>
<feature type="transmembrane region" description="Helical" evidence="8">
    <location>
        <begin position="339"/>
        <end position="358"/>
    </location>
</feature>
<dbReference type="GO" id="GO:0009847">
    <property type="term" value="P:spore germination"/>
    <property type="evidence" value="ECO:0007669"/>
    <property type="project" value="InterPro"/>
</dbReference>
<reference evidence="9 10" key="1">
    <citation type="submission" date="2019-06" db="EMBL/GenBank/DDBJ databases">
        <title>Whole genome shotgun sequence of Brevibacillus parabrevis NBRC 12334.</title>
        <authorList>
            <person name="Hosoyama A."/>
            <person name="Uohara A."/>
            <person name="Ohji S."/>
            <person name="Ichikawa N."/>
        </authorList>
    </citation>
    <scope>NUCLEOTIDE SEQUENCE [LARGE SCALE GENOMIC DNA]</scope>
    <source>
        <strain evidence="9 10">NBRC 12334</strain>
    </source>
</reference>
<feature type="transmembrane region" description="Helical" evidence="8">
    <location>
        <begin position="75"/>
        <end position="100"/>
    </location>
</feature>
<dbReference type="PANTHER" id="PTHR34975">
    <property type="entry name" value="SPORE GERMINATION PROTEIN A2"/>
    <property type="match status" value="1"/>
</dbReference>
<evidence type="ECO:0000256" key="7">
    <source>
        <dbReference type="ARBA" id="ARBA00023136"/>
    </source>
</evidence>
<keyword evidence="7 8" id="KW-0472">Membrane</keyword>
<protein>
    <recommendedName>
        <fullName evidence="11">Spore germination protein</fullName>
    </recommendedName>
</protein>
<name>A0A4Y3PAB3_BREPA</name>
<evidence type="ECO:0000256" key="8">
    <source>
        <dbReference type="SAM" id="Phobius"/>
    </source>
</evidence>
<evidence type="ECO:0000256" key="4">
    <source>
        <dbReference type="ARBA" id="ARBA00022544"/>
    </source>
</evidence>
<keyword evidence="4" id="KW-0309">Germination</keyword>
<organism evidence="9 10">
    <name type="scientific">Brevibacillus parabrevis</name>
    <dbReference type="NCBI Taxonomy" id="54914"/>
    <lineage>
        <taxon>Bacteria</taxon>
        <taxon>Bacillati</taxon>
        <taxon>Bacillota</taxon>
        <taxon>Bacilli</taxon>
        <taxon>Bacillales</taxon>
        <taxon>Paenibacillaceae</taxon>
        <taxon>Brevibacillus</taxon>
    </lineage>
</organism>
<evidence type="ECO:0000313" key="9">
    <source>
        <dbReference type="EMBL" id="GEB31450.1"/>
    </source>
</evidence>
<feature type="transmembrane region" description="Helical" evidence="8">
    <location>
        <begin position="32"/>
        <end position="51"/>
    </location>
</feature>
<evidence type="ECO:0000256" key="6">
    <source>
        <dbReference type="ARBA" id="ARBA00022989"/>
    </source>
</evidence>
<evidence type="ECO:0000256" key="1">
    <source>
        <dbReference type="ARBA" id="ARBA00004141"/>
    </source>
</evidence>
<dbReference type="GO" id="GO:0016020">
    <property type="term" value="C:membrane"/>
    <property type="evidence" value="ECO:0007669"/>
    <property type="project" value="UniProtKB-SubCell"/>
</dbReference>
<accession>A0A4Y3PAB3</accession>
<dbReference type="Pfam" id="PF03845">
    <property type="entry name" value="Spore_permease"/>
    <property type="match status" value="1"/>
</dbReference>
<feature type="transmembrane region" description="Helical" evidence="8">
    <location>
        <begin position="213"/>
        <end position="234"/>
    </location>
</feature>
<dbReference type="InterPro" id="IPR004761">
    <property type="entry name" value="Spore_GerAB"/>
</dbReference>
<gene>
    <name evidence="9" type="ORF">BPA01_10300</name>
</gene>
<feature type="transmembrane region" description="Helical" evidence="8">
    <location>
        <begin position="307"/>
        <end position="327"/>
    </location>
</feature>
<dbReference type="RefSeq" id="WP_167470354.1">
    <property type="nucleotide sequence ID" value="NZ_BJMH01000004.1"/>
</dbReference>
<sequence length="365" mass="41285">MSRYFLYFVTLSILINAILFVPRILIDERYDGAISSMLFGVIIGGALMYLFTSSMFKFRGQGLPEIMRQALPKSIVVPFLLLMGSVSFISGALVLINYAFIVSRYLIPNTPIYVVLILFVLVASFGAMQSSQTVLYSTEMILVLCLPFLLFSIFKAYTNQNMNYDEIRAMIDYSNILPSWKSLSVSTYAVTGYISLSIFNRVFADIPKLKHRWAVPCIGFSILFTAFFVPIGILGTDGVNEFIFTWVSTADAIRMKYAFIERVVYIFLLVYLGISYLFAMTTWHVGSEFIRGCFSHYQPNTSSINSVLPNAISCIVFGIGTVIVGNWLGEDDLFSVSSYWMMIRSPLDICVVFSVYILSRWRQAL</sequence>
<comment type="caution">
    <text evidence="9">The sequence shown here is derived from an EMBL/GenBank/DDBJ whole genome shotgun (WGS) entry which is preliminary data.</text>
</comment>
<evidence type="ECO:0000256" key="3">
    <source>
        <dbReference type="ARBA" id="ARBA00022448"/>
    </source>
</evidence>
<comment type="subcellular location">
    <subcellularLocation>
        <location evidence="1">Membrane</location>
        <topology evidence="1">Multi-pass membrane protein</topology>
    </subcellularLocation>
</comment>
<evidence type="ECO:0000256" key="5">
    <source>
        <dbReference type="ARBA" id="ARBA00022692"/>
    </source>
</evidence>
<evidence type="ECO:0008006" key="11">
    <source>
        <dbReference type="Google" id="ProtNLM"/>
    </source>
</evidence>
<feature type="transmembrane region" description="Helical" evidence="8">
    <location>
        <begin position="140"/>
        <end position="158"/>
    </location>
</feature>
<keyword evidence="5 8" id="KW-0812">Transmembrane</keyword>
<feature type="transmembrane region" description="Helical" evidence="8">
    <location>
        <begin position="263"/>
        <end position="286"/>
    </location>
</feature>
<dbReference type="Proteomes" id="UP000316882">
    <property type="component" value="Unassembled WGS sequence"/>
</dbReference>